<evidence type="ECO:0000313" key="1">
    <source>
        <dbReference type="EMBL" id="EGC43685.1"/>
    </source>
</evidence>
<dbReference type="AlphaFoldDB" id="F0UAC3"/>
<reference evidence="2" key="1">
    <citation type="submission" date="2008-07" db="EMBL/GenBank/DDBJ databases">
        <title>Annotation of Ajellomyces capsulatus strain H88.</title>
        <authorList>
            <person name="Champion M."/>
            <person name="Cuomo C."/>
            <person name="Ma L.-J."/>
            <person name="Henn M.R."/>
            <person name="Sil A."/>
            <person name="Goldman B."/>
            <person name="Young S.K."/>
            <person name="Kodira C.D."/>
            <person name="Zeng Q."/>
            <person name="Koehrsen M."/>
            <person name="Alvarado L."/>
            <person name="Berlin A."/>
            <person name="Borenstein D."/>
            <person name="Chen Z."/>
            <person name="Engels R."/>
            <person name="Freedman E."/>
            <person name="Gellesch M."/>
            <person name="Goldberg J."/>
            <person name="Griggs A."/>
            <person name="Gujja S."/>
            <person name="Heiman D."/>
            <person name="Hepburn T."/>
            <person name="Howarth C."/>
            <person name="Jen D."/>
            <person name="Larson L."/>
            <person name="Lewis B."/>
            <person name="Mehta T."/>
            <person name="Park D."/>
            <person name="Pearson M."/>
            <person name="Roberts A."/>
            <person name="Saif S."/>
            <person name="Shea T."/>
            <person name="Shenoy N."/>
            <person name="Sisk P."/>
            <person name="Stolte C."/>
            <person name="Sykes S."/>
            <person name="Walk T."/>
            <person name="White J."/>
            <person name="Yandava C."/>
            <person name="Klein B."/>
            <person name="McEwen J.G."/>
            <person name="Puccia R."/>
            <person name="Goldman G.H."/>
            <person name="Felipe M.S."/>
            <person name="Nino-Vega G."/>
            <person name="San-Blas G."/>
            <person name="Taylor J."/>
            <person name="Mendoza L."/>
            <person name="Galagan J."/>
            <person name="Nusbaum C."/>
            <person name="Birren B."/>
        </authorList>
    </citation>
    <scope>NUCLEOTIDE SEQUENCE [LARGE SCALE GENOMIC DNA]</scope>
    <source>
        <strain evidence="2">H88</strain>
    </source>
</reference>
<dbReference type="EMBL" id="DS990637">
    <property type="protein sequence ID" value="EGC43685.1"/>
    <property type="molecule type" value="Genomic_DNA"/>
</dbReference>
<protein>
    <submittedName>
        <fullName evidence="1">Predicted protein</fullName>
    </submittedName>
</protein>
<gene>
    <name evidence="1" type="ORF">HCEG_02900</name>
</gene>
<organism evidence="2">
    <name type="scientific">Ajellomyces capsulatus (strain H88)</name>
    <name type="common">Darling's disease fungus</name>
    <name type="synonym">Histoplasma capsulatum</name>
    <dbReference type="NCBI Taxonomy" id="544711"/>
    <lineage>
        <taxon>Eukaryota</taxon>
        <taxon>Fungi</taxon>
        <taxon>Dikarya</taxon>
        <taxon>Ascomycota</taxon>
        <taxon>Pezizomycotina</taxon>
        <taxon>Eurotiomycetes</taxon>
        <taxon>Eurotiomycetidae</taxon>
        <taxon>Onygenales</taxon>
        <taxon>Ajellomycetaceae</taxon>
        <taxon>Histoplasma</taxon>
    </lineage>
</organism>
<accession>F0UAC3</accession>
<proteinExistence type="predicted"/>
<evidence type="ECO:0000313" key="2">
    <source>
        <dbReference type="Proteomes" id="UP000008142"/>
    </source>
</evidence>
<name>F0UAC3_AJEC8</name>
<dbReference type="Proteomes" id="UP000008142">
    <property type="component" value="Unassembled WGS sequence"/>
</dbReference>
<dbReference type="HOGENOM" id="CLU_2196137_0_0_1"/>
<sequence length="108" mass="12313">MDLMVDIIIAADQGKQVTLGQKASRKQRPPYLPPGCSWLQWAAVGWDPGRRCHWPLPESEGAETCRSTGVFVLGYRILEKFRIGARVERVPPRYLLYRLLNESMDDAL</sequence>